<dbReference type="RefSeq" id="WP_175913631.1">
    <property type="nucleotide sequence ID" value="NZ_CADFDC010000011.1"/>
</dbReference>
<protein>
    <submittedName>
        <fullName evidence="1">Uncharacterized protein</fullName>
    </submittedName>
</protein>
<keyword evidence="2" id="KW-1185">Reference proteome</keyword>
<gene>
    <name evidence="1" type="ORF">QZM52_35680</name>
</gene>
<evidence type="ECO:0000313" key="1">
    <source>
        <dbReference type="EMBL" id="MDN7936627.1"/>
    </source>
</evidence>
<dbReference type="Proteomes" id="UP001171606">
    <property type="component" value="Unassembled WGS sequence"/>
</dbReference>
<accession>A0ABT8PNI0</accession>
<evidence type="ECO:0000313" key="2">
    <source>
        <dbReference type="Proteomes" id="UP001171606"/>
    </source>
</evidence>
<sequence length="73" mass="8201">MRGAQRIAEHLPHRRAAFLRETVRIETRRPIGARPVDRLDRVTGTDRLVVGRRTVADVTLDTSICQVALMGVP</sequence>
<name>A0ABT8PNI0_9BURK</name>
<dbReference type="EMBL" id="JAUJSQ010000034">
    <property type="protein sequence ID" value="MDN7936627.1"/>
    <property type="molecule type" value="Genomic_DNA"/>
</dbReference>
<comment type="caution">
    <text evidence="1">The sequence shown here is derived from an EMBL/GenBank/DDBJ whole genome shotgun (WGS) entry which is preliminary data.</text>
</comment>
<proteinExistence type="predicted"/>
<reference evidence="1" key="1">
    <citation type="submission" date="2023-07" db="EMBL/GenBank/DDBJ databases">
        <title>A collection of bacterial strains from the Burkholderia cepacia Research Laboratory and Repository.</title>
        <authorList>
            <person name="Lipuma J."/>
            <person name="Spilker T."/>
            <person name="Caverly L."/>
        </authorList>
    </citation>
    <scope>NUCLEOTIDE SEQUENCE</scope>
    <source>
        <strain evidence="1">AU42020</strain>
    </source>
</reference>
<organism evidence="1 2">
    <name type="scientific">Burkholderia metallica</name>
    <dbReference type="NCBI Taxonomy" id="488729"/>
    <lineage>
        <taxon>Bacteria</taxon>
        <taxon>Pseudomonadati</taxon>
        <taxon>Pseudomonadota</taxon>
        <taxon>Betaproteobacteria</taxon>
        <taxon>Burkholderiales</taxon>
        <taxon>Burkholderiaceae</taxon>
        <taxon>Burkholderia</taxon>
        <taxon>Burkholderia cepacia complex</taxon>
    </lineage>
</organism>